<dbReference type="InterPro" id="IPR007263">
    <property type="entry name" value="DCC1-like"/>
</dbReference>
<accession>A0A4R3NBJ9</accession>
<organism evidence="1 2">
    <name type="scientific">Thermomonas haemolytica</name>
    <dbReference type="NCBI Taxonomy" id="141949"/>
    <lineage>
        <taxon>Bacteria</taxon>
        <taxon>Pseudomonadati</taxon>
        <taxon>Pseudomonadota</taxon>
        <taxon>Gammaproteobacteria</taxon>
        <taxon>Lysobacterales</taxon>
        <taxon>Lysobacteraceae</taxon>
        <taxon>Thermomonas</taxon>
    </lineage>
</organism>
<name>A0A4R3NBJ9_9GAMM</name>
<evidence type="ECO:0000313" key="1">
    <source>
        <dbReference type="EMBL" id="TCT26174.1"/>
    </source>
</evidence>
<dbReference type="RefSeq" id="WP_114960071.1">
    <property type="nucleotide sequence ID" value="NZ_SMAP01000001.1"/>
</dbReference>
<proteinExistence type="predicted"/>
<dbReference type="Pfam" id="PF04134">
    <property type="entry name" value="DCC1-like"/>
    <property type="match status" value="1"/>
</dbReference>
<evidence type="ECO:0000313" key="2">
    <source>
        <dbReference type="Proteomes" id="UP000295414"/>
    </source>
</evidence>
<dbReference type="PANTHER" id="PTHR34290">
    <property type="entry name" value="SI:CH73-390P7.2"/>
    <property type="match status" value="1"/>
</dbReference>
<dbReference type="GO" id="GO:0015035">
    <property type="term" value="F:protein-disulfide reductase activity"/>
    <property type="evidence" value="ECO:0007669"/>
    <property type="project" value="InterPro"/>
</dbReference>
<sequence length="122" mass="13485">MEPAARPKPTLYYDGACPVCAREIALYRRQPGADGVEWVDVARCDGARLGSGLTREAALARLHLRLPDGRLLDGAAAFAGLWQALPGWAWLGRLLGSGWRLRLLEAAYRGFLCLRRGWRRPG</sequence>
<dbReference type="PANTHER" id="PTHR34290:SF2">
    <property type="entry name" value="OS04G0668800 PROTEIN"/>
    <property type="match status" value="1"/>
</dbReference>
<protein>
    <submittedName>
        <fullName evidence="1">Putative DCC family thiol-disulfide oxidoreductase YuxK</fullName>
    </submittedName>
</protein>
<dbReference type="AlphaFoldDB" id="A0A4R3NBJ9"/>
<dbReference type="EMBL" id="SMAP01000001">
    <property type="protein sequence ID" value="TCT26174.1"/>
    <property type="molecule type" value="Genomic_DNA"/>
</dbReference>
<dbReference type="OrthoDB" id="5294764at2"/>
<dbReference type="Proteomes" id="UP000295414">
    <property type="component" value="Unassembled WGS sequence"/>
</dbReference>
<comment type="caution">
    <text evidence="1">The sequence shown here is derived from an EMBL/GenBank/DDBJ whole genome shotgun (WGS) entry which is preliminary data.</text>
</comment>
<keyword evidence="2" id="KW-1185">Reference proteome</keyword>
<gene>
    <name evidence="1" type="ORF">EDC34_101502</name>
</gene>
<dbReference type="InterPro" id="IPR044691">
    <property type="entry name" value="DCC1_Trx"/>
</dbReference>
<reference evidence="1 2" key="1">
    <citation type="submission" date="2019-03" db="EMBL/GenBank/DDBJ databases">
        <title>Genomic Encyclopedia of Type Strains, Phase IV (KMG-IV): sequencing the most valuable type-strain genomes for metagenomic binning, comparative biology and taxonomic classification.</title>
        <authorList>
            <person name="Goeker M."/>
        </authorList>
    </citation>
    <scope>NUCLEOTIDE SEQUENCE [LARGE SCALE GENOMIC DNA]</scope>
    <source>
        <strain evidence="1 2">DSM 13605</strain>
    </source>
</reference>